<feature type="region of interest" description="Disordered" evidence="1">
    <location>
        <begin position="105"/>
        <end position="183"/>
    </location>
</feature>
<keyword evidence="4" id="KW-1185">Reference proteome</keyword>
<organism evidence="3 4">
    <name type="scientific">Clonostachys chloroleuca</name>
    <dbReference type="NCBI Taxonomy" id="1926264"/>
    <lineage>
        <taxon>Eukaryota</taxon>
        <taxon>Fungi</taxon>
        <taxon>Dikarya</taxon>
        <taxon>Ascomycota</taxon>
        <taxon>Pezizomycotina</taxon>
        <taxon>Sordariomycetes</taxon>
        <taxon>Hypocreomycetidae</taxon>
        <taxon>Hypocreales</taxon>
        <taxon>Bionectriaceae</taxon>
        <taxon>Clonostachys</taxon>
    </lineage>
</organism>
<evidence type="ECO:0000256" key="1">
    <source>
        <dbReference type="SAM" id="MobiDB-lite"/>
    </source>
</evidence>
<feature type="domain" description="HNH nuclease" evidence="2">
    <location>
        <begin position="203"/>
        <end position="284"/>
    </location>
</feature>
<accession>A0AA35M7W7</accession>
<name>A0AA35M7W7_9HYPO</name>
<sequence length="449" mass="50778">MEDLHQAMDAYIKRHPHPKRATKQLQQLLDAKPNIRPVVQLLPADEFETRLEYVQTIEKGQRVFHEKPNWEFTPSQFTTLMNLPLKTLESYSRLDAQALIFQRDQSDEVPAKSQADFSEPAGSSAGTPSSAIKSTPRKRSSRGAGESTHKRVCSETAIPESKLSERASSLGQKAPASKEKEKTRIYRNQAMRESTKHYDSYRCVVTGSADPHGCHIIPFLWNSTLEHLQIAISLEGVMSYFFRPDDPMLLGILSSRLGASDETWNIICLSPQLNTWWRHAYFGLKYLGHEDNKETGMSTAELQFVWMPHSHYDKSKKRIDLNEEKHKASNIRACLKHMFGGEPPCSSDCDRCTAISKVQAHKVREHYTIESGYVFPVVRRTEDIERFKAMIQLQWAAICVGSMSGAANYPQLLVSDDDDNQPSSAAQVNDKIEGWLYSVQKSAETGNGD</sequence>
<feature type="compositionally biased region" description="Low complexity" evidence="1">
    <location>
        <begin position="118"/>
        <end position="131"/>
    </location>
</feature>
<dbReference type="AlphaFoldDB" id="A0AA35M7W7"/>
<evidence type="ECO:0000259" key="2">
    <source>
        <dbReference type="Pfam" id="PF13391"/>
    </source>
</evidence>
<dbReference type="Pfam" id="PF13391">
    <property type="entry name" value="HNH_2"/>
    <property type="match status" value="1"/>
</dbReference>
<evidence type="ECO:0000313" key="4">
    <source>
        <dbReference type="Proteomes" id="UP001160390"/>
    </source>
</evidence>
<evidence type="ECO:0000313" key="3">
    <source>
        <dbReference type="EMBL" id="CAI6092186.1"/>
    </source>
</evidence>
<comment type="caution">
    <text evidence="3">The sequence shown here is derived from an EMBL/GenBank/DDBJ whole genome shotgun (WGS) entry which is preliminary data.</text>
</comment>
<reference evidence="3" key="1">
    <citation type="submission" date="2023-01" db="EMBL/GenBank/DDBJ databases">
        <authorList>
            <person name="Piombo E."/>
        </authorList>
    </citation>
    <scope>NUCLEOTIDE SEQUENCE</scope>
</reference>
<dbReference type="Proteomes" id="UP001160390">
    <property type="component" value="Unassembled WGS sequence"/>
</dbReference>
<gene>
    <name evidence="3" type="ORF">CCHLO57077_00011193</name>
</gene>
<dbReference type="EMBL" id="CABFNP030001198">
    <property type="protein sequence ID" value="CAI6092186.1"/>
    <property type="molecule type" value="Genomic_DNA"/>
</dbReference>
<dbReference type="InterPro" id="IPR003615">
    <property type="entry name" value="HNH_nuc"/>
</dbReference>
<protein>
    <recommendedName>
        <fullName evidence="2">HNH nuclease domain-containing protein</fullName>
    </recommendedName>
</protein>
<proteinExistence type="predicted"/>